<protein>
    <submittedName>
        <fullName evidence="1">Uncharacterized protein</fullName>
    </submittedName>
</protein>
<evidence type="ECO:0000313" key="2">
    <source>
        <dbReference type="EMBL" id="CAG7865694.1"/>
    </source>
</evidence>
<accession>A0A8D9CYF1</accession>
<gene>
    <name evidence="1" type="ORF">BRAPAZ1V2_A09P53700.2</name>
    <name evidence="2" type="ORF">BRAPAZ1V2_A09P61610.2</name>
</gene>
<feature type="non-terminal residue" evidence="1">
    <location>
        <position position="1"/>
    </location>
</feature>
<sequence length="37" mass="4075">TVGGLGEEALFPVYWNGDNWPVLRVQKLFPSLGTSIL</sequence>
<organism evidence="1 3">
    <name type="scientific">Brassica campestris</name>
    <name type="common">Field mustard</name>
    <dbReference type="NCBI Taxonomy" id="3711"/>
    <lineage>
        <taxon>Eukaryota</taxon>
        <taxon>Viridiplantae</taxon>
        <taxon>Streptophyta</taxon>
        <taxon>Embryophyta</taxon>
        <taxon>Tracheophyta</taxon>
        <taxon>Spermatophyta</taxon>
        <taxon>Magnoliopsida</taxon>
        <taxon>eudicotyledons</taxon>
        <taxon>Gunneridae</taxon>
        <taxon>Pentapetalae</taxon>
        <taxon>rosids</taxon>
        <taxon>malvids</taxon>
        <taxon>Brassicales</taxon>
        <taxon>Brassicaceae</taxon>
        <taxon>Brassiceae</taxon>
        <taxon>Brassica</taxon>
    </lineage>
</organism>
<dbReference type="Gramene" id="A09p53700.2_BraZ1">
    <property type="protein sequence ID" value="A09p53700.2_BraZ1.CDS.1"/>
    <property type="gene ID" value="A09g53700.2_BraZ1"/>
</dbReference>
<dbReference type="Proteomes" id="UP000694005">
    <property type="component" value="Chromosome A09"/>
</dbReference>
<dbReference type="Gramene" id="A09p61610.2_BraZ1">
    <property type="protein sequence ID" value="A09p61610.2_BraZ1.CDS.1"/>
    <property type="gene ID" value="A09g61610.2_BraZ1"/>
</dbReference>
<reference evidence="1 3" key="1">
    <citation type="submission" date="2021-07" db="EMBL/GenBank/DDBJ databases">
        <authorList>
            <consortium name="Genoscope - CEA"/>
            <person name="William W."/>
        </authorList>
    </citation>
    <scope>NUCLEOTIDE SEQUENCE [LARGE SCALE GENOMIC DNA]</scope>
</reference>
<evidence type="ECO:0000313" key="1">
    <source>
        <dbReference type="EMBL" id="CAG7864903.1"/>
    </source>
</evidence>
<proteinExistence type="predicted"/>
<dbReference type="AlphaFoldDB" id="A0A8D9CYF1"/>
<dbReference type="EMBL" id="LS974625">
    <property type="protein sequence ID" value="CAG7865694.1"/>
    <property type="molecule type" value="Genomic_DNA"/>
</dbReference>
<evidence type="ECO:0000313" key="3">
    <source>
        <dbReference type="Proteomes" id="UP000694005"/>
    </source>
</evidence>
<name>A0A8D9CYF1_BRACM</name>
<dbReference type="EMBL" id="LS974625">
    <property type="protein sequence ID" value="CAG7864903.1"/>
    <property type="molecule type" value="Genomic_DNA"/>
</dbReference>